<dbReference type="PANTHER" id="PTHR24567">
    <property type="entry name" value="CRP FAMILY TRANSCRIPTIONAL REGULATORY PROTEIN"/>
    <property type="match status" value="1"/>
</dbReference>
<dbReference type="InterPro" id="IPR014710">
    <property type="entry name" value="RmlC-like_jellyroll"/>
</dbReference>
<keyword evidence="3" id="KW-1185">Reference proteome</keyword>
<dbReference type="AlphaFoldDB" id="F0SED0"/>
<evidence type="ECO:0000259" key="1">
    <source>
        <dbReference type="PROSITE" id="PS50042"/>
    </source>
</evidence>
<dbReference type="eggNOG" id="COG0664">
    <property type="taxonomic scope" value="Bacteria"/>
</dbReference>
<dbReference type="InterPro" id="IPR050397">
    <property type="entry name" value="Env_Response_Regulators"/>
</dbReference>
<gene>
    <name evidence="2" type="ordered locus">Pedsa_0209</name>
</gene>
<dbReference type="SMART" id="SM00100">
    <property type="entry name" value="cNMP"/>
    <property type="match status" value="1"/>
</dbReference>
<dbReference type="OrthoDB" id="680421at2"/>
<dbReference type="Gene3D" id="2.60.120.10">
    <property type="entry name" value="Jelly Rolls"/>
    <property type="match status" value="1"/>
</dbReference>
<dbReference type="GO" id="GO:0005829">
    <property type="term" value="C:cytosol"/>
    <property type="evidence" value="ECO:0007669"/>
    <property type="project" value="TreeGrafter"/>
</dbReference>
<reference evidence="2 3" key="1">
    <citation type="journal article" date="2011" name="Stand. Genomic Sci.">
        <title>Complete genome sequence of the gliding, heparinolytic Pedobacter saltans type strain (113).</title>
        <authorList>
            <person name="Liolios K."/>
            <person name="Sikorski J."/>
            <person name="Lu M."/>
            <person name="Nolan M."/>
            <person name="Lapidus A."/>
            <person name="Lucas S."/>
            <person name="Hammon N."/>
            <person name="Deshpande S."/>
            <person name="Cheng J.F."/>
            <person name="Tapia R."/>
            <person name="Han C."/>
            <person name="Goodwin L."/>
            <person name="Pitluck S."/>
            <person name="Huntemann M."/>
            <person name="Ivanova N."/>
            <person name="Pagani I."/>
            <person name="Mavromatis K."/>
            <person name="Ovchinikova G."/>
            <person name="Pati A."/>
            <person name="Chen A."/>
            <person name="Palaniappan K."/>
            <person name="Land M."/>
            <person name="Hauser L."/>
            <person name="Brambilla E.M."/>
            <person name="Kotsyurbenko O."/>
            <person name="Rohde M."/>
            <person name="Tindall B.J."/>
            <person name="Abt B."/>
            <person name="Goker M."/>
            <person name="Detter J.C."/>
            <person name="Woyke T."/>
            <person name="Bristow J."/>
            <person name="Eisen J.A."/>
            <person name="Markowitz V."/>
            <person name="Hugenholtz P."/>
            <person name="Klenk H.P."/>
            <person name="Kyrpides N.C."/>
        </authorList>
    </citation>
    <scope>NUCLEOTIDE SEQUENCE [LARGE SCALE GENOMIC DNA]</scope>
    <source>
        <strain evidence="3">ATCC 51119 / DSM 12145 / JCM 21818 / LMG 10337 / NBRC 100064 / NCIMB 13643</strain>
    </source>
</reference>
<dbReference type="InterPro" id="IPR018490">
    <property type="entry name" value="cNMP-bd_dom_sf"/>
</dbReference>
<sequence>MSLLTAISHIIPVNSQLREAINHAFKQKEYQKLDILKNYGEVANTLYFIEKGLCRIYYVNESGKDITYGFYKEGDFISIAESFFTQSPSVYCVESLEDCLVAAISFRDFVNLNNEFPAIEKVKSHVLQYFLLIATSRIVALQFQSAQQRYDALLEQQPEILQRAPLGHIASYLGITQETLSRIRAKK</sequence>
<dbReference type="PANTHER" id="PTHR24567:SF76">
    <property type="entry name" value="CYCLIC NUCLEOTIDE-BINDING DOMAIN PROTEIN"/>
    <property type="match status" value="1"/>
</dbReference>
<dbReference type="KEGG" id="psn:Pedsa_0209"/>
<organism evidence="2 3">
    <name type="scientific">Pseudopedobacter saltans (strain ATCC 51119 / DSM 12145 / JCM 21818 / CCUG 39354 / LMG 10337 / NBRC 100064 / NCIMB 13643)</name>
    <name type="common">Pedobacter saltans</name>
    <dbReference type="NCBI Taxonomy" id="762903"/>
    <lineage>
        <taxon>Bacteria</taxon>
        <taxon>Pseudomonadati</taxon>
        <taxon>Bacteroidota</taxon>
        <taxon>Sphingobacteriia</taxon>
        <taxon>Sphingobacteriales</taxon>
        <taxon>Sphingobacteriaceae</taxon>
        <taxon>Pseudopedobacter</taxon>
    </lineage>
</organism>
<dbReference type="HOGENOM" id="CLU_075053_9_3_10"/>
<dbReference type="Proteomes" id="UP000000310">
    <property type="component" value="Chromosome"/>
</dbReference>
<dbReference type="EMBL" id="CP002545">
    <property type="protein sequence ID" value="ADY50795.1"/>
    <property type="molecule type" value="Genomic_DNA"/>
</dbReference>
<dbReference type="CDD" id="cd00038">
    <property type="entry name" value="CAP_ED"/>
    <property type="match status" value="1"/>
</dbReference>
<evidence type="ECO:0000313" key="2">
    <source>
        <dbReference type="EMBL" id="ADY50795.1"/>
    </source>
</evidence>
<feature type="domain" description="Cyclic nucleotide-binding" evidence="1">
    <location>
        <begin position="13"/>
        <end position="112"/>
    </location>
</feature>
<evidence type="ECO:0000313" key="3">
    <source>
        <dbReference type="Proteomes" id="UP000000310"/>
    </source>
</evidence>
<dbReference type="SUPFAM" id="SSF51206">
    <property type="entry name" value="cAMP-binding domain-like"/>
    <property type="match status" value="1"/>
</dbReference>
<dbReference type="InterPro" id="IPR000595">
    <property type="entry name" value="cNMP-bd_dom"/>
</dbReference>
<dbReference type="GO" id="GO:0003700">
    <property type="term" value="F:DNA-binding transcription factor activity"/>
    <property type="evidence" value="ECO:0007669"/>
    <property type="project" value="TreeGrafter"/>
</dbReference>
<dbReference type="PROSITE" id="PS50042">
    <property type="entry name" value="CNMP_BINDING_3"/>
    <property type="match status" value="1"/>
</dbReference>
<dbReference type="RefSeq" id="WP_013631298.1">
    <property type="nucleotide sequence ID" value="NC_015177.1"/>
</dbReference>
<name>F0SED0_PSESL</name>
<accession>F0SED0</accession>
<protein>
    <submittedName>
        <fullName evidence="2">Transcriptional regulator, Crp/Fnr family</fullName>
    </submittedName>
</protein>
<dbReference type="Pfam" id="PF00027">
    <property type="entry name" value="cNMP_binding"/>
    <property type="match status" value="1"/>
</dbReference>
<proteinExistence type="predicted"/>
<reference evidence="3" key="2">
    <citation type="submission" date="2011-02" db="EMBL/GenBank/DDBJ databases">
        <title>The complete genome of Pedobacter saltans DSM 12145.</title>
        <authorList>
            <consortium name="US DOE Joint Genome Institute (JGI-PGF)"/>
            <person name="Lucas S."/>
            <person name="Copeland A."/>
            <person name="Lapidus A."/>
            <person name="Bruce D."/>
            <person name="Goodwin L."/>
            <person name="Pitluck S."/>
            <person name="Kyrpides N."/>
            <person name="Mavromatis K."/>
            <person name="Pagani I."/>
            <person name="Ivanova N."/>
            <person name="Ovchinnikova G."/>
            <person name="Lu M."/>
            <person name="Detter J.C."/>
            <person name="Han C."/>
            <person name="Land M."/>
            <person name="Hauser L."/>
            <person name="Markowitz V."/>
            <person name="Cheng J.-F."/>
            <person name="Hugenholtz P."/>
            <person name="Woyke T."/>
            <person name="Wu D."/>
            <person name="Tindall B."/>
            <person name="Pomrenke H.G."/>
            <person name="Brambilla E."/>
            <person name="Klenk H.-P."/>
            <person name="Eisen J.A."/>
        </authorList>
    </citation>
    <scope>NUCLEOTIDE SEQUENCE [LARGE SCALE GENOMIC DNA]</scope>
    <source>
        <strain evidence="3">ATCC 51119 / DSM 12145 / JCM 21818 / LMG 10337 / NBRC 100064 / NCIMB 13643</strain>
    </source>
</reference>
<dbReference type="STRING" id="762903.Pedsa_0209"/>